<dbReference type="RefSeq" id="WP_071637276.1">
    <property type="nucleotide sequence ID" value="NZ_MLFK01000007.1"/>
</dbReference>
<evidence type="ECO:0000313" key="2">
    <source>
        <dbReference type="Proteomes" id="UP000182826"/>
    </source>
</evidence>
<dbReference type="AlphaFoldDB" id="A0A1J7BSZ9"/>
<reference evidence="1 2" key="1">
    <citation type="submission" date="2016-10" db="EMBL/GenBank/DDBJ databases">
        <title>Draft Genome Sequence of Rhizobacteria Flavobacterium johnsoniae CI04.</title>
        <authorList>
            <person name="Bravo J.I."/>
            <person name="Lozano G.L."/>
            <person name="Handelsman J."/>
        </authorList>
    </citation>
    <scope>NUCLEOTIDE SEQUENCE [LARGE SCALE GENOMIC DNA]</scope>
    <source>
        <strain evidence="1 2">CI04</strain>
    </source>
</reference>
<protein>
    <recommendedName>
        <fullName evidence="3">HEPN AbiU2-like domain-containing protein</fullName>
    </recommendedName>
</protein>
<gene>
    <name evidence="1" type="ORF">BKM63_14510</name>
</gene>
<organism evidence="1 2">
    <name type="scientific">Flavobacterium johnsoniae</name>
    <name type="common">Cytophaga johnsonae</name>
    <dbReference type="NCBI Taxonomy" id="986"/>
    <lineage>
        <taxon>Bacteria</taxon>
        <taxon>Pseudomonadati</taxon>
        <taxon>Bacteroidota</taxon>
        <taxon>Flavobacteriia</taxon>
        <taxon>Flavobacteriales</taxon>
        <taxon>Flavobacteriaceae</taxon>
        <taxon>Flavobacterium</taxon>
    </lineage>
</organism>
<comment type="caution">
    <text evidence="1">The sequence shown here is derived from an EMBL/GenBank/DDBJ whole genome shotgun (WGS) entry which is preliminary data.</text>
</comment>
<evidence type="ECO:0008006" key="3">
    <source>
        <dbReference type="Google" id="ProtNLM"/>
    </source>
</evidence>
<name>A0A1J7BSZ9_FLAJO</name>
<dbReference type="OrthoDB" id="760006at2"/>
<dbReference type="EMBL" id="MLFK01000007">
    <property type="protein sequence ID" value="OIV41725.1"/>
    <property type="molecule type" value="Genomic_DNA"/>
</dbReference>
<evidence type="ECO:0000313" key="1">
    <source>
        <dbReference type="EMBL" id="OIV41725.1"/>
    </source>
</evidence>
<sequence>MQPEELSENLKSFTDNNFIISEDETQYLNSWTNLSMQILEAEHSLRHAKSFNEKHPLDNFEEFVLAHGMFKNSILSYAKCFSSSGPGKVSLDANAVFKDEPLLNEIHCALMDMRNEYIAHNGKSDFELALIFQKKTENEITLRQTITFKSPSGDYEKYFNLFDHCTNYIIQKVNKKLDKLQERLGIKINFG</sequence>
<proteinExistence type="predicted"/>
<dbReference type="Proteomes" id="UP000182826">
    <property type="component" value="Unassembled WGS sequence"/>
</dbReference>
<accession>A0A1J7BSZ9</accession>
<keyword evidence="2" id="KW-1185">Reference proteome</keyword>